<accession>A0A9X6ZSM1</accession>
<sequence length="186" mass="21740">MRKVIFNSESVQMKSYLENRFMIDQPLIYIAGNNNKLALDKKSLLCLQMVLKEESKMDYSMCTEENQTVEILEFDGLKIELYSDASPEKLMNNDGLKQILKIGVFQKVNEENRIEIEKLFKVNGFNIFMDFISKRSCPYKISKNKSFFVVKCPVVCIPEEMQEDFDRMNKMIHSVVTTENKIKSFA</sequence>
<dbReference type="RefSeq" id="WP_098517016.1">
    <property type="nucleotide sequence ID" value="NZ_NUVX01000029.1"/>
</dbReference>
<dbReference type="EMBL" id="NUVX01000029">
    <property type="protein sequence ID" value="PFJ38871.1"/>
    <property type="molecule type" value="Genomic_DNA"/>
</dbReference>
<name>A0A9X6ZSM1_BACTU</name>
<proteinExistence type="predicted"/>
<protein>
    <submittedName>
        <fullName evidence="1">Uncharacterized protein</fullName>
    </submittedName>
</protein>
<comment type="caution">
    <text evidence="1">The sequence shown here is derived from an EMBL/GenBank/DDBJ whole genome shotgun (WGS) entry which is preliminary data.</text>
</comment>
<evidence type="ECO:0000313" key="1">
    <source>
        <dbReference type="EMBL" id="PFJ38871.1"/>
    </source>
</evidence>
<dbReference type="AlphaFoldDB" id="A0A9X6ZSM1"/>
<dbReference type="Proteomes" id="UP000224003">
    <property type="component" value="Unassembled WGS sequence"/>
</dbReference>
<reference evidence="1 2" key="1">
    <citation type="submission" date="2017-09" db="EMBL/GenBank/DDBJ databases">
        <title>Large-scale bioinformatics analysis of Bacillus genomes uncovers conserved roles of natural products in bacterial physiology.</title>
        <authorList>
            <consortium name="Agbiome Team Llc"/>
            <person name="Bleich R.M."/>
            <person name="Grubbs K.J."/>
            <person name="Santa Maria K.C."/>
            <person name="Allen S.E."/>
            <person name="Farag S."/>
            <person name="Shank E.A."/>
            <person name="Bowers A."/>
        </authorList>
    </citation>
    <scope>NUCLEOTIDE SEQUENCE [LARGE SCALE GENOMIC DNA]</scope>
    <source>
        <strain evidence="1 2">AFS085496</strain>
    </source>
</reference>
<gene>
    <name evidence="1" type="ORF">COJ15_16875</name>
</gene>
<evidence type="ECO:0000313" key="2">
    <source>
        <dbReference type="Proteomes" id="UP000224003"/>
    </source>
</evidence>
<organism evidence="1 2">
    <name type="scientific">Bacillus thuringiensis</name>
    <dbReference type="NCBI Taxonomy" id="1428"/>
    <lineage>
        <taxon>Bacteria</taxon>
        <taxon>Bacillati</taxon>
        <taxon>Bacillota</taxon>
        <taxon>Bacilli</taxon>
        <taxon>Bacillales</taxon>
        <taxon>Bacillaceae</taxon>
        <taxon>Bacillus</taxon>
        <taxon>Bacillus cereus group</taxon>
    </lineage>
</organism>